<dbReference type="GO" id="GO:0140933">
    <property type="term" value="F:5'-(N(7)-methylguanosine 5'-triphospho)-[mRNA] hydrolase activity"/>
    <property type="evidence" value="ECO:0007669"/>
    <property type="project" value="UniProtKB-EC"/>
</dbReference>
<keyword evidence="8" id="KW-0464">Manganese</keyword>
<evidence type="ECO:0000256" key="10">
    <source>
        <dbReference type="ARBA" id="ARBA00078183"/>
    </source>
</evidence>
<dbReference type="SUPFAM" id="SSF55811">
    <property type="entry name" value="Nudix"/>
    <property type="match status" value="1"/>
</dbReference>
<reference evidence="13" key="1">
    <citation type="journal article" date="2013" name="Genetics">
        <title>The draft genome and transcriptome of Panagrellus redivivus are shaped by the harsh demands of a free-living lifestyle.</title>
        <authorList>
            <person name="Srinivasan J."/>
            <person name="Dillman A.R."/>
            <person name="Macchietto M.G."/>
            <person name="Heikkinen L."/>
            <person name="Lakso M."/>
            <person name="Fracchia K.M."/>
            <person name="Antoshechkin I."/>
            <person name="Mortazavi A."/>
            <person name="Wong G."/>
            <person name="Sternberg P.W."/>
        </authorList>
    </citation>
    <scope>NUCLEOTIDE SEQUENCE [LARGE SCALE GENOMIC DNA]</scope>
    <source>
        <strain evidence="13">MT8872</strain>
    </source>
</reference>
<keyword evidence="5" id="KW-0479">Metal-binding</keyword>
<feature type="region of interest" description="Disordered" evidence="11">
    <location>
        <begin position="320"/>
        <end position="382"/>
    </location>
</feature>
<sequence>MSCPGGSNAPNEIIDDLCMRFMDSIPEEHRDDDIRVFFEIEMAHWFYLDNYCENPAFPQCKSVKFRTFCHQIYDRCKYLQSRKGNCDQYIEEFSLYKQIIPTNGAILIDSSLEYVLLVRGYQNNASWGFPKGKVNEAEPPVKCAIREVEEEVGYDISGSVNENISLSRFVNKAVTQLFVVTDIPLDAKFKPNVNKEIGKIQWFRLDCLPRDKNDDECFQKTGLRANKFFNVSIFITEIQRYVQKLKAKRIKKEKAKSPKKPVTVAGTNFTGESFLQMFQKTENHAASAPNMEAVVDSDKSDKPYTICVFVDEKAKALQSTPSTPNILASTSSPRPSSSSIVTPNVNNLRHAASASASLSAQSPRPTLQRKASDIPEDPHVDTITEKEQLLEQATDAMRRFFNIKPKQNSAFSAQSSTPAAILSESLLQKLFPNLPNPVDGSTNSPTRSPPRNERRNPRPKAKSPKQPIFF</sequence>
<dbReference type="GO" id="GO:0000932">
    <property type="term" value="C:P-body"/>
    <property type="evidence" value="ECO:0007669"/>
    <property type="project" value="TreeGrafter"/>
</dbReference>
<organism evidence="13 14">
    <name type="scientific">Panagrellus redivivus</name>
    <name type="common">Microworm</name>
    <dbReference type="NCBI Taxonomy" id="6233"/>
    <lineage>
        <taxon>Eukaryota</taxon>
        <taxon>Metazoa</taxon>
        <taxon>Ecdysozoa</taxon>
        <taxon>Nematoda</taxon>
        <taxon>Chromadorea</taxon>
        <taxon>Rhabditida</taxon>
        <taxon>Tylenchina</taxon>
        <taxon>Panagrolaimomorpha</taxon>
        <taxon>Panagrolaimoidea</taxon>
        <taxon>Panagrolaimidae</taxon>
        <taxon>Panagrellus</taxon>
    </lineage>
</organism>
<evidence type="ECO:0000256" key="3">
    <source>
        <dbReference type="ARBA" id="ARBA00005279"/>
    </source>
</evidence>
<keyword evidence="7" id="KW-0694">RNA-binding</keyword>
<protein>
    <recommendedName>
        <fullName evidence="10">mRNA-decapping enzyme 2</fullName>
    </recommendedName>
</protein>
<evidence type="ECO:0000313" key="13">
    <source>
        <dbReference type="Proteomes" id="UP000492821"/>
    </source>
</evidence>
<dbReference type="AlphaFoldDB" id="A0A7E4ZX68"/>
<evidence type="ECO:0000256" key="8">
    <source>
        <dbReference type="ARBA" id="ARBA00023211"/>
    </source>
</evidence>
<evidence type="ECO:0000256" key="7">
    <source>
        <dbReference type="ARBA" id="ARBA00022884"/>
    </source>
</evidence>
<dbReference type="PROSITE" id="PS00893">
    <property type="entry name" value="NUDIX_BOX"/>
    <property type="match status" value="1"/>
</dbReference>
<dbReference type="InterPro" id="IPR015797">
    <property type="entry name" value="NUDIX_hydrolase-like_dom_sf"/>
</dbReference>
<dbReference type="GO" id="GO:0000184">
    <property type="term" value="P:nuclear-transcribed mRNA catabolic process, nonsense-mediated decay"/>
    <property type="evidence" value="ECO:0007669"/>
    <property type="project" value="InterPro"/>
</dbReference>
<feature type="region of interest" description="Disordered" evidence="11">
    <location>
        <begin position="431"/>
        <end position="470"/>
    </location>
</feature>
<keyword evidence="6" id="KW-0378">Hydrolase</keyword>
<dbReference type="InterPro" id="IPR020084">
    <property type="entry name" value="NUDIX_hydrolase_CS"/>
</dbReference>
<feature type="compositionally biased region" description="Low complexity" evidence="11">
    <location>
        <begin position="329"/>
        <end position="339"/>
    </location>
</feature>
<evidence type="ECO:0000256" key="11">
    <source>
        <dbReference type="SAM" id="MobiDB-lite"/>
    </source>
</evidence>
<comment type="subcellular location">
    <subcellularLocation>
        <location evidence="2">Cytoplasm</location>
    </subcellularLocation>
</comment>
<dbReference type="InterPro" id="IPR044099">
    <property type="entry name" value="Dcp2_NUDIX"/>
</dbReference>
<reference evidence="14" key="2">
    <citation type="submission" date="2020-10" db="UniProtKB">
        <authorList>
            <consortium name="WormBaseParasite"/>
        </authorList>
    </citation>
    <scope>IDENTIFICATION</scope>
</reference>
<comment type="cofactor">
    <cofactor evidence="1">
        <name>Mn(2+)</name>
        <dbReference type="ChEBI" id="CHEBI:29035"/>
    </cofactor>
</comment>
<dbReference type="InterPro" id="IPR000086">
    <property type="entry name" value="NUDIX_hydrolase_dom"/>
</dbReference>
<feature type="compositionally biased region" description="Basic and acidic residues" evidence="11">
    <location>
        <begin position="370"/>
        <end position="382"/>
    </location>
</feature>
<dbReference type="Gene3D" id="1.10.10.1050">
    <property type="entry name" value="Dcp2, box A domain"/>
    <property type="match status" value="1"/>
</dbReference>
<dbReference type="GO" id="GO:0030145">
    <property type="term" value="F:manganese ion binding"/>
    <property type="evidence" value="ECO:0007669"/>
    <property type="project" value="InterPro"/>
</dbReference>
<evidence type="ECO:0000313" key="14">
    <source>
        <dbReference type="WBParaSite" id="Pan_g22731.t1"/>
    </source>
</evidence>
<evidence type="ECO:0000256" key="4">
    <source>
        <dbReference type="ARBA" id="ARBA00022490"/>
    </source>
</evidence>
<dbReference type="PANTHER" id="PTHR23114:SF17">
    <property type="entry name" value="M7GPPPN-MRNA HYDROLASE"/>
    <property type="match status" value="1"/>
</dbReference>
<feature type="compositionally biased region" description="Low complexity" evidence="11">
    <location>
        <begin position="351"/>
        <end position="362"/>
    </location>
</feature>
<evidence type="ECO:0000256" key="9">
    <source>
        <dbReference type="ARBA" id="ARBA00047661"/>
    </source>
</evidence>
<dbReference type="InterPro" id="IPR007722">
    <property type="entry name" value="DCP2_BoxA"/>
</dbReference>
<comment type="catalytic activity">
    <reaction evidence="9">
        <text>a 5'-end (N(7)-methyl 5'-triphosphoguanosine)-ribonucleoside in mRNA + H2O = N(7)-methyl-GDP + a 5'-end phospho-ribonucleoside in mRNA + 2 H(+)</text>
        <dbReference type="Rhea" id="RHEA:67484"/>
        <dbReference type="Rhea" id="RHEA-COMP:15692"/>
        <dbReference type="Rhea" id="RHEA-COMP:17167"/>
        <dbReference type="ChEBI" id="CHEBI:15377"/>
        <dbReference type="ChEBI" id="CHEBI:15378"/>
        <dbReference type="ChEBI" id="CHEBI:63714"/>
        <dbReference type="ChEBI" id="CHEBI:138282"/>
        <dbReference type="ChEBI" id="CHEBI:156461"/>
        <dbReference type="EC" id="3.6.1.62"/>
    </reaction>
    <physiologicalReaction direction="left-to-right" evidence="9">
        <dbReference type="Rhea" id="RHEA:67485"/>
    </physiologicalReaction>
</comment>
<evidence type="ECO:0000256" key="5">
    <source>
        <dbReference type="ARBA" id="ARBA00022723"/>
    </source>
</evidence>
<dbReference type="CDD" id="cd03672">
    <property type="entry name" value="NUDIX_Dcp2p_Nudt20"/>
    <property type="match status" value="1"/>
</dbReference>
<dbReference type="InterPro" id="IPR036189">
    <property type="entry name" value="DCP2_BoxA_sf"/>
</dbReference>
<name>A0A7E4ZX68_PANRE</name>
<proteinExistence type="inferred from homology"/>
<dbReference type="SMART" id="SM01125">
    <property type="entry name" value="DCP2"/>
    <property type="match status" value="1"/>
</dbReference>
<dbReference type="GO" id="GO:0000290">
    <property type="term" value="P:deadenylation-dependent decapping of nuclear-transcribed mRNA"/>
    <property type="evidence" value="ECO:0007669"/>
    <property type="project" value="InterPro"/>
</dbReference>
<dbReference type="Gene3D" id="3.90.79.10">
    <property type="entry name" value="Nucleoside Triphosphate Pyrophosphohydrolase"/>
    <property type="match status" value="1"/>
</dbReference>
<evidence type="ECO:0000256" key="1">
    <source>
        <dbReference type="ARBA" id="ARBA00001936"/>
    </source>
</evidence>
<evidence type="ECO:0000256" key="2">
    <source>
        <dbReference type="ARBA" id="ARBA00004496"/>
    </source>
</evidence>
<dbReference type="SUPFAM" id="SSF140586">
    <property type="entry name" value="Dcp2 domain-like"/>
    <property type="match status" value="1"/>
</dbReference>
<dbReference type="Proteomes" id="UP000492821">
    <property type="component" value="Unassembled WGS sequence"/>
</dbReference>
<evidence type="ECO:0000256" key="6">
    <source>
        <dbReference type="ARBA" id="ARBA00022801"/>
    </source>
</evidence>
<dbReference type="Pfam" id="PF00293">
    <property type="entry name" value="NUDIX"/>
    <property type="match status" value="1"/>
</dbReference>
<dbReference type="Pfam" id="PF05026">
    <property type="entry name" value="DCP2"/>
    <property type="match status" value="1"/>
</dbReference>
<keyword evidence="13" id="KW-1185">Reference proteome</keyword>
<comment type="similarity">
    <text evidence="3">Belongs to the Nudix hydrolase family. DCP2 subfamily.</text>
</comment>
<dbReference type="WBParaSite" id="Pan_g22731.t1">
    <property type="protein sequence ID" value="Pan_g22731.t1"/>
    <property type="gene ID" value="Pan_g22731"/>
</dbReference>
<evidence type="ECO:0000259" key="12">
    <source>
        <dbReference type="PROSITE" id="PS51462"/>
    </source>
</evidence>
<dbReference type="FunFam" id="3.90.79.10:FF:000003">
    <property type="entry name" value="M7GpppN-mRNA hydrolase isoform 2"/>
    <property type="match status" value="1"/>
</dbReference>
<dbReference type="PANTHER" id="PTHR23114">
    <property type="entry name" value="M7GPPPN-MRNA HYDROLASE"/>
    <property type="match status" value="1"/>
</dbReference>
<dbReference type="PROSITE" id="PS51462">
    <property type="entry name" value="NUDIX"/>
    <property type="match status" value="1"/>
</dbReference>
<dbReference type="GO" id="GO:0003723">
    <property type="term" value="F:RNA binding"/>
    <property type="evidence" value="ECO:0007669"/>
    <property type="project" value="UniProtKB-KW"/>
</dbReference>
<accession>A0A7E4ZX68</accession>
<keyword evidence="4" id="KW-0963">Cytoplasm</keyword>
<feature type="domain" description="Nudix hydrolase" evidence="12">
    <location>
        <begin position="98"/>
        <end position="236"/>
    </location>
</feature>